<dbReference type="NCBIfam" id="TIGR01730">
    <property type="entry name" value="RND_mfp"/>
    <property type="match status" value="1"/>
</dbReference>
<dbReference type="Gene3D" id="2.40.30.170">
    <property type="match status" value="1"/>
</dbReference>
<reference evidence="5 6" key="1">
    <citation type="submission" date="2015-07" db="EMBL/GenBank/DDBJ databases">
        <title>Isolation and Genomic Characterization of a Novel Halophilic Metal-Reducing Deltaproteobacterium from the Deep Subsurface.</title>
        <authorList>
            <person name="Badalamenti J.P."/>
            <person name="Summers Z.M."/>
            <person name="Gralnick J.A."/>
            <person name="Bond D.R."/>
        </authorList>
    </citation>
    <scope>NUCLEOTIDE SEQUENCE [LARGE SCALE GENOMIC DNA]</scope>
    <source>
        <strain evidence="5 6">WTL</strain>
    </source>
</reference>
<dbReference type="InterPro" id="IPR058625">
    <property type="entry name" value="MdtA-like_BSH"/>
</dbReference>
<keyword evidence="6" id="KW-1185">Reference proteome</keyword>
<protein>
    <submittedName>
        <fullName evidence="5">RND family efflux transporter, MFP subunit</fullName>
    </submittedName>
</protein>
<dbReference type="PATRIC" id="fig|1603606.3.peg.2703"/>
<dbReference type="AlphaFoldDB" id="A0A0M4D234"/>
<dbReference type="OrthoDB" id="9784484at2"/>
<dbReference type="GO" id="GO:1990281">
    <property type="term" value="C:efflux pump complex"/>
    <property type="evidence" value="ECO:0007669"/>
    <property type="project" value="TreeGrafter"/>
</dbReference>
<evidence type="ECO:0000256" key="1">
    <source>
        <dbReference type="ARBA" id="ARBA00009477"/>
    </source>
</evidence>
<dbReference type="GO" id="GO:0015562">
    <property type="term" value="F:efflux transmembrane transporter activity"/>
    <property type="evidence" value="ECO:0007669"/>
    <property type="project" value="TreeGrafter"/>
</dbReference>
<organism evidence="5 6">
    <name type="scientific">Desulfuromonas soudanensis</name>
    <dbReference type="NCBI Taxonomy" id="1603606"/>
    <lineage>
        <taxon>Bacteria</taxon>
        <taxon>Pseudomonadati</taxon>
        <taxon>Thermodesulfobacteriota</taxon>
        <taxon>Desulfuromonadia</taxon>
        <taxon>Desulfuromonadales</taxon>
        <taxon>Desulfuromonadaceae</taxon>
        <taxon>Desulfuromonas</taxon>
    </lineage>
</organism>
<comment type="similarity">
    <text evidence="1">Belongs to the membrane fusion protein (MFP) (TC 8.A.1) family.</text>
</comment>
<gene>
    <name evidence="5" type="ORF">DSOUD_2499</name>
</gene>
<dbReference type="InterPro" id="IPR006143">
    <property type="entry name" value="RND_pump_MFP"/>
</dbReference>
<name>A0A0M4D234_9BACT</name>
<dbReference type="Gene3D" id="2.40.50.100">
    <property type="match status" value="1"/>
</dbReference>
<accession>A0A0M4D234</accession>
<evidence type="ECO:0000313" key="5">
    <source>
        <dbReference type="EMBL" id="ALC17252.1"/>
    </source>
</evidence>
<dbReference type="Gene3D" id="1.10.287.470">
    <property type="entry name" value="Helix hairpin bin"/>
    <property type="match status" value="1"/>
</dbReference>
<evidence type="ECO:0000313" key="6">
    <source>
        <dbReference type="Proteomes" id="UP000057158"/>
    </source>
</evidence>
<evidence type="ECO:0000259" key="3">
    <source>
        <dbReference type="Pfam" id="PF25954"/>
    </source>
</evidence>
<feature type="domain" description="CusB-like beta-barrel" evidence="3">
    <location>
        <begin position="217"/>
        <end position="289"/>
    </location>
</feature>
<feature type="domain" description="Multidrug resistance protein MdtA-like barrel-sandwich hybrid" evidence="2">
    <location>
        <begin position="87"/>
        <end position="207"/>
    </location>
</feature>
<evidence type="ECO:0000259" key="4">
    <source>
        <dbReference type="Pfam" id="PF25989"/>
    </source>
</evidence>
<dbReference type="RefSeq" id="WP_157671862.1">
    <property type="nucleotide sequence ID" value="NZ_CP010802.1"/>
</dbReference>
<dbReference type="KEGG" id="des:DSOUD_2499"/>
<sequence length="376" mass="40481">MESRQSNPELNKGRRGKILALVALALFAALAIGVTLFTHPAALAENKPASPPPRPATTVEVAEVIVAPGRREIASVGTLRANESIILRPEIGGRIARIHFAEGTQVKEGEPLVTLDRTVLQAQFDQIEASRALHLANYKRAEALLSDRAISERERDEAYAQWQLDEASVRLARAQLAKTVLKAPFSGTIGLRQVSVGDVVAPGQALVNLEDISRLKVELHLPGIQSSRIAVGQKLNLTTDSFPDMDFAAELYAIDPRFNEKGGSIAARALLDNRDGLLHPGQFVNSRLVVEEHEGALFIPEQAVIPQPGKMFVMKVVEAKAVLTPIEIGPRRDGLVEILTGLSAGDFVVTGGLQKIGDGSPVNAVKADPQMFAKVH</sequence>
<dbReference type="FunFam" id="2.40.30.170:FF:000010">
    <property type="entry name" value="Efflux RND transporter periplasmic adaptor subunit"/>
    <property type="match status" value="1"/>
</dbReference>
<dbReference type="EMBL" id="CP010802">
    <property type="protein sequence ID" value="ALC17252.1"/>
    <property type="molecule type" value="Genomic_DNA"/>
</dbReference>
<feature type="domain" description="YknX-like C-terminal permuted SH3-like" evidence="4">
    <location>
        <begin position="297"/>
        <end position="363"/>
    </location>
</feature>
<dbReference type="InterPro" id="IPR058792">
    <property type="entry name" value="Beta-barrel_RND_2"/>
</dbReference>
<dbReference type="PANTHER" id="PTHR30469">
    <property type="entry name" value="MULTIDRUG RESISTANCE PROTEIN MDTA"/>
    <property type="match status" value="1"/>
</dbReference>
<dbReference type="Pfam" id="PF25917">
    <property type="entry name" value="BSH_RND"/>
    <property type="match status" value="1"/>
</dbReference>
<dbReference type="PANTHER" id="PTHR30469:SF11">
    <property type="entry name" value="BLL4320 PROTEIN"/>
    <property type="match status" value="1"/>
</dbReference>
<dbReference type="STRING" id="1603606.DSOUD_2499"/>
<evidence type="ECO:0000259" key="2">
    <source>
        <dbReference type="Pfam" id="PF25917"/>
    </source>
</evidence>
<dbReference type="Proteomes" id="UP000057158">
    <property type="component" value="Chromosome"/>
</dbReference>
<dbReference type="Pfam" id="PF25954">
    <property type="entry name" value="Beta-barrel_RND_2"/>
    <property type="match status" value="1"/>
</dbReference>
<proteinExistence type="inferred from homology"/>
<dbReference type="SUPFAM" id="SSF111369">
    <property type="entry name" value="HlyD-like secretion proteins"/>
    <property type="match status" value="1"/>
</dbReference>
<dbReference type="Pfam" id="PF25989">
    <property type="entry name" value="YknX_C"/>
    <property type="match status" value="1"/>
</dbReference>
<dbReference type="Gene3D" id="2.40.420.20">
    <property type="match status" value="1"/>
</dbReference>
<dbReference type="InterPro" id="IPR058637">
    <property type="entry name" value="YknX-like_C"/>
</dbReference>